<protein>
    <submittedName>
        <fullName evidence="9">Putative outer membrane starch-binding protein</fullName>
    </submittedName>
</protein>
<keyword evidence="10" id="KW-1185">Reference proteome</keyword>
<evidence type="ECO:0000313" key="9">
    <source>
        <dbReference type="EMBL" id="TDQ79820.1"/>
    </source>
</evidence>
<evidence type="ECO:0000313" key="10">
    <source>
        <dbReference type="Proteomes" id="UP000295292"/>
    </source>
</evidence>
<evidence type="ECO:0000256" key="5">
    <source>
        <dbReference type="ARBA" id="ARBA00023237"/>
    </source>
</evidence>
<dbReference type="InterPro" id="IPR011990">
    <property type="entry name" value="TPR-like_helical_dom_sf"/>
</dbReference>
<dbReference type="SUPFAM" id="SSF48452">
    <property type="entry name" value="TPR-like"/>
    <property type="match status" value="1"/>
</dbReference>
<dbReference type="Gene3D" id="1.25.40.390">
    <property type="match status" value="1"/>
</dbReference>
<evidence type="ECO:0000256" key="4">
    <source>
        <dbReference type="ARBA" id="ARBA00023136"/>
    </source>
</evidence>
<dbReference type="GO" id="GO:0009279">
    <property type="term" value="C:cell outer membrane"/>
    <property type="evidence" value="ECO:0007669"/>
    <property type="project" value="UniProtKB-SubCell"/>
</dbReference>
<comment type="subcellular location">
    <subcellularLocation>
        <location evidence="1">Cell outer membrane</location>
    </subcellularLocation>
</comment>
<evidence type="ECO:0000256" key="1">
    <source>
        <dbReference type="ARBA" id="ARBA00004442"/>
    </source>
</evidence>
<dbReference type="InterPro" id="IPR012944">
    <property type="entry name" value="SusD_RagB_dom"/>
</dbReference>
<keyword evidence="3" id="KW-0732">Signal</keyword>
<dbReference type="InterPro" id="IPR033985">
    <property type="entry name" value="SusD-like_N"/>
</dbReference>
<keyword evidence="4" id="KW-0472">Membrane</keyword>
<accession>A0A4R6WHV5</accession>
<evidence type="ECO:0000259" key="7">
    <source>
        <dbReference type="Pfam" id="PF07980"/>
    </source>
</evidence>
<feature type="domain" description="RagB/SusD" evidence="7">
    <location>
        <begin position="325"/>
        <end position="556"/>
    </location>
</feature>
<dbReference type="Proteomes" id="UP000295292">
    <property type="component" value="Unassembled WGS sequence"/>
</dbReference>
<feature type="domain" description="SusD-like N-terminal" evidence="8">
    <location>
        <begin position="104"/>
        <end position="235"/>
    </location>
</feature>
<dbReference type="Pfam" id="PF14322">
    <property type="entry name" value="SusD-like_3"/>
    <property type="match status" value="1"/>
</dbReference>
<dbReference type="Pfam" id="PF07980">
    <property type="entry name" value="SusD_RagB"/>
    <property type="match status" value="1"/>
</dbReference>
<gene>
    <name evidence="9" type="ORF">CLV99_1270</name>
</gene>
<evidence type="ECO:0000256" key="3">
    <source>
        <dbReference type="ARBA" id="ARBA00022729"/>
    </source>
</evidence>
<feature type="region of interest" description="Disordered" evidence="6">
    <location>
        <begin position="75"/>
        <end position="99"/>
    </location>
</feature>
<comment type="caution">
    <text evidence="9">The sequence shown here is derived from an EMBL/GenBank/DDBJ whole genome shotgun (WGS) entry which is preliminary data.</text>
</comment>
<dbReference type="PROSITE" id="PS51257">
    <property type="entry name" value="PROKAR_LIPOPROTEIN"/>
    <property type="match status" value="1"/>
</dbReference>
<name>A0A4R6WHV5_9SPHI</name>
<dbReference type="RefSeq" id="WP_133583583.1">
    <property type="nucleotide sequence ID" value="NZ_SNYV01000011.1"/>
</dbReference>
<organism evidence="9 10">
    <name type="scientific">Sphingobacterium yanglingense</name>
    <dbReference type="NCBI Taxonomy" id="1437280"/>
    <lineage>
        <taxon>Bacteria</taxon>
        <taxon>Pseudomonadati</taxon>
        <taxon>Bacteroidota</taxon>
        <taxon>Sphingobacteriia</taxon>
        <taxon>Sphingobacteriales</taxon>
        <taxon>Sphingobacteriaceae</taxon>
        <taxon>Sphingobacterium</taxon>
    </lineage>
</organism>
<dbReference type="CDD" id="cd08977">
    <property type="entry name" value="SusD"/>
    <property type="match status" value="1"/>
</dbReference>
<evidence type="ECO:0000256" key="2">
    <source>
        <dbReference type="ARBA" id="ARBA00006275"/>
    </source>
</evidence>
<keyword evidence="5" id="KW-0998">Cell outer membrane</keyword>
<reference evidence="9 10" key="1">
    <citation type="submission" date="2019-03" db="EMBL/GenBank/DDBJ databases">
        <title>Genomic Encyclopedia of Archaeal and Bacterial Type Strains, Phase II (KMG-II): from individual species to whole genera.</title>
        <authorList>
            <person name="Goeker M."/>
        </authorList>
    </citation>
    <scope>NUCLEOTIDE SEQUENCE [LARGE SCALE GENOMIC DNA]</scope>
    <source>
        <strain evidence="9 10">DSM 28353</strain>
    </source>
</reference>
<comment type="similarity">
    <text evidence="2">Belongs to the SusD family.</text>
</comment>
<dbReference type="AlphaFoldDB" id="A0A4R6WHV5"/>
<sequence length="557" mass="62327">MKFNRLIILTAVAALGVSACKKDYLNRDPYGILNEEEFFKTDGAGLKMLTSCYQPMADGWGYTVNKVAIMDESVDNADAGGSDPGDRPQTTEVGRGRPLSSNALLNETWSNRYRGIGKCNQALAGYQKEGGNLVQNGVKVSAETLARYIAEVKFLRAWYYLDLVTVFKSVPLITEVEDPSVRKAKASVEELRTQIYSDLDEAINSPHLPRLASMASATEAGRASKDAALTIKARAALFFAGLMENAQMQGDAKADYELARIATEDVITKGNLSLLPDFNDLYRGDYKVGPFSKEVLFGVMRNYDPAFGMGGDAFAIMNVGRNNVGGWGGNTPTRDLASSFDSRDPRKMLTIISHEDIFLASNGSNEVHNYKGYFNDFNLQHSRKAFVPQQYRQNNDLQRSNWQPYWIRYAEVLLINAEATVKTGGSTVTALDRLNQVRRRAFVTTIKKDGPAVYRQFAKDLKEITDQEFNTTYAITSSDDVLAAVKKERRNELALEGFRLYDLIRWGTYVSTMKTFYTTYGFADKGRDVTDKSWPFPIPQVEIDRSNNVLVQHDNYL</sequence>
<dbReference type="OrthoDB" id="618454at2"/>
<dbReference type="EMBL" id="SNYV01000011">
    <property type="protein sequence ID" value="TDQ79820.1"/>
    <property type="molecule type" value="Genomic_DNA"/>
</dbReference>
<evidence type="ECO:0000256" key="6">
    <source>
        <dbReference type="SAM" id="MobiDB-lite"/>
    </source>
</evidence>
<proteinExistence type="inferred from homology"/>
<evidence type="ECO:0000259" key="8">
    <source>
        <dbReference type="Pfam" id="PF14322"/>
    </source>
</evidence>